<dbReference type="PANTHER" id="PTHR36498">
    <property type="entry name" value="TATA-BINDING PROTEIN-ASSOCIATED FACTOR 172"/>
    <property type="match status" value="1"/>
</dbReference>
<evidence type="ECO:0000256" key="2">
    <source>
        <dbReference type="ARBA" id="ARBA00022737"/>
    </source>
</evidence>
<keyword evidence="2" id="KW-0677">Repeat</keyword>
<proteinExistence type="predicted"/>
<evidence type="ECO:0000256" key="4">
    <source>
        <dbReference type="ARBA" id="ARBA00022801"/>
    </source>
</evidence>
<dbReference type="CDD" id="cd18793">
    <property type="entry name" value="SF2_C_SNF"/>
    <property type="match status" value="1"/>
</dbReference>
<organism evidence="12 13">
    <name type="scientific">Megaselia scalaris</name>
    <name type="common">Humpbacked fly</name>
    <name type="synonym">Phora scalaris</name>
    <dbReference type="NCBI Taxonomy" id="36166"/>
    <lineage>
        <taxon>Eukaryota</taxon>
        <taxon>Metazoa</taxon>
        <taxon>Ecdysozoa</taxon>
        <taxon>Arthropoda</taxon>
        <taxon>Hexapoda</taxon>
        <taxon>Insecta</taxon>
        <taxon>Pterygota</taxon>
        <taxon>Neoptera</taxon>
        <taxon>Endopterygota</taxon>
        <taxon>Diptera</taxon>
        <taxon>Brachycera</taxon>
        <taxon>Muscomorpha</taxon>
        <taxon>Platypezoidea</taxon>
        <taxon>Phoridae</taxon>
        <taxon>Megaseliini</taxon>
        <taxon>Megaselia</taxon>
    </lineage>
</organism>
<dbReference type="HOGENOM" id="CLU_250119_0_0_1"/>
<feature type="region of interest" description="Disordered" evidence="9">
    <location>
        <begin position="853"/>
        <end position="905"/>
    </location>
</feature>
<reference evidence="12" key="2">
    <citation type="submission" date="2015-06" db="UniProtKB">
        <authorList>
            <consortium name="EnsemblMetazoa"/>
        </authorList>
    </citation>
    <scope>IDENTIFICATION</scope>
</reference>
<sequence>MAHINDSVTMTFVVKNVLEMIDVAENIILRQGAIETISKIVEKLNIKMVPYVVLFIVPLLGRMSDQNESVRLVSTNCFATLLQLMPLDRKINCDELESRKSKDRQFLDQLFYPKTIPDFQVPIEIKAELRMYQQEGVNWLWFLNKYNLHGILCDDMGLGKTLQTICILVGDHYWRMKNKSTNLPSLVVCPTTLTGNWMYEVERFVPSKFLLPLHFVGTPVTRDKLKTSLKKHNLIITSYDVIRKDLAFFAGINWNYFVLDEGHVIKNANTKVSKAIKSLKANHRLILSGTPIQNNVLELWSLFDFLMPGFLGTEKQFMTRFSILAMEALHRQVLPFLLRRIKDDVLTDLPPKITQDLLCELSPLQARLYEDFNKSNLKSEIKDCLENFENYDNMHKKTHIFQALRYLQNVCNHPKLVLKPTHPEYQRIQSDLIEKKTNLNNIEHSTKLLALKQLLQDCGIGTDTEAVSQHRALIFCQLKAMLDIIENDLLKVHLRNVTYMRLDGSVPGANRQDIVEKFNKDPSIDCLLLTTQVGGLGLNLTGADTVIFVEHDWNPMKDLQAMDRAHRIGQKKVVNVYRLITSKSLEEKIMGLQKFKLITANTVVSSENSSMETMGSEQFLDLFNYNSDDKEKSIKRNKEILDFVFGQVSNSDIVDKMSSATRLDRLFILLETGSSATRQAAAKQIGDIQKTCPQELHNLLNRLIGYLRHNTWDTRISAAQAIECILKNVPEWSPDLVFVKDENNVRQECSSNSNENMLTLNNFVIDEILKKGARLMGSEGSEFDHNDSKDVPSQEKLNNQRALLNEKLGLTQASKLGFNLNDMISDSDMLIESNSSNQNESKCSIEELLKIKGDNGEQSNGHGSSSLSSREINRAKRKARLNRSNSNTSQTSLKGSEPEVKKSKTENSVKNEIFYNIDGPVPTANGLWHGAATALRALCKHHIKGCGKVIGLSTEENNNYRTVWLEDMSLRLMYVLALDRFGDFVSDQVVAPVRETTAQVLGTVQVSLPDNKVNDVVITLIKFLKQEEWEVRHAGLLGLKYIFVVKESLLFLLLPLTINDILHGLFDSVEDVGAVAAATLIPVAHWLPELLNHDQVSKIVALLWDLLLNIDELSSASKDFMTLLATILSLPTASEWIEMESIELLLPRLWPFLAHNSKAVRRSTLTTIKALSNQKTQTPKTILETSKFQINLGTESTPADIREQNFMRSRINSTQLIGELSHFIIQPAPGVVYTANVENPIECYTKVLLQYLNSKSSVQRSVCSLLITFWAENDPEIIPGPIKLQEKLQSCLLEFVYYDEIALLFAKHLQDFHDFKATLKQYKIPINEVSNSKILPYHEIEKQLKDILVILQNPQSTNIKLKTIESLIDRCKDLQSNFHQSNLDQIALSMMTQATVAGALVSLNSLPEKLNPVIKPLMESIKKEKCDILQKLSAKFLVLLLNHVRDRNPSPNNKIITNLCLLLKCDEEFTPNL</sequence>
<keyword evidence="8" id="KW-0539">Nucleus</keyword>
<dbReference type="CDD" id="cd17999">
    <property type="entry name" value="DEXHc_Mot1"/>
    <property type="match status" value="1"/>
</dbReference>
<dbReference type="EMBL" id="CAQQ02391016">
    <property type="status" value="NOT_ANNOTATED_CDS"/>
    <property type="molecule type" value="Genomic_DNA"/>
</dbReference>
<dbReference type="Pfam" id="PF12054">
    <property type="entry name" value="DUF3535"/>
    <property type="match status" value="1"/>
</dbReference>
<dbReference type="FunFam" id="3.40.50.300:FF:000428">
    <property type="entry name" value="TATA-binding protein-associated factor 172"/>
    <property type="match status" value="1"/>
</dbReference>
<dbReference type="GO" id="GO:0017025">
    <property type="term" value="F:TBP-class protein binding"/>
    <property type="evidence" value="ECO:0007669"/>
    <property type="project" value="InterPro"/>
</dbReference>
<evidence type="ECO:0000259" key="11">
    <source>
        <dbReference type="PROSITE" id="PS51194"/>
    </source>
</evidence>
<evidence type="ECO:0000256" key="6">
    <source>
        <dbReference type="ARBA" id="ARBA00022840"/>
    </source>
</evidence>
<dbReference type="InterPro" id="IPR016024">
    <property type="entry name" value="ARM-type_fold"/>
</dbReference>
<keyword evidence="13" id="KW-1185">Reference proteome</keyword>
<dbReference type="Pfam" id="PF00271">
    <property type="entry name" value="Helicase_C"/>
    <property type="match status" value="1"/>
</dbReference>
<evidence type="ECO:0000256" key="1">
    <source>
        <dbReference type="ARBA" id="ARBA00004123"/>
    </source>
</evidence>
<dbReference type="SUPFAM" id="SSF48371">
    <property type="entry name" value="ARM repeat"/>
    <property type="match status" value="2"/>
</dbReference>
<dbReference type="InterPro" id="IPR022707">
    <property type="entry name" value="Mot1_central_dom"/>
</dbReference>
<dbReference type="InterPro" id="IPR001650">
    <property type="entry name" value="Helicase_C-like"/>
</dbReference>
<dbReference type="GO" id="GO:0004386">
    <property type="term" value="F:helicase activity"/>
    <property type="evidence" value="ECO:0007669"/>
    <property type="project" value="UniProtKB-KW"/>
</dbReference>
<dbReference type="Gene3D" id="3.40.50.300">
    <property type="entry name" value="P-loop containing nucleotide triphosphate hydrolases"/>
    <property type="match status" value="1"/>
</dbReference>
<reference evidence="13" key="1">
    <citation type="submission" date="2013-02" db="EMBL/GenBank/DDBJ databases">
        <authorList>
            <person name="Hughes D."/>
        </authorList>
    </citation>
    <scope>NUCLEOTIDE SEQUENCE</scope>
    <source>
        <strain>Durham</strain>
        <strain evidence="13">NC isolate 2 -- Noor lab</strain>
    </source>
</reference>
<dbReference type="STRING" id="36166.T1GK01"/>
<dbReference type="InterPro" id="IPR027417">
    <property type="entry name" value="P-loop_NTPase"/>
</dbReference>
<keyword evidence="5" id="KW-0347">Helicase</keyword>
<keyword evidence="3" id="KW-0547">Nucleotide-binding</keyword>
<dbReference type="SMART" id="SM00490">
    <property type="entry name" value="HELICc"/>
    <property type="match status" value="1"/>
</dbReference>
<dbReference type="Pfam" id="PF00176">
    <property type="entry name" value="SNF2-rel_dom"/>
    <property type="match status" value="1"/>
</dbReference>
<dbReference type="GO" id="GO:0016887">
    <property type="term" value="F:ATP hydrolysis activity"/>
    <property type="evidence" value="ECO:0007669"/>
    <property type="project" value="InterPro"/>
</dbReference>
<feature type="compositionally biased region" description="Basic and acidic residues" evidence="9">
    <location>
        <begin position="896"/>
        <end position="905"/>
    </location>
</feature>
<feature type="compositionally biased region" description="Polar residues" evidence="9">
    <location>
        <begin position="882"/>
        <end position="894"/>
    </location>
</feature>
<dbReference type="InterPro" id="IPR038718">
    <property type="entry name" value="SNF2-like_sf"/>
</dbReference>
<dbReference type="Proteomes" id="UP000015102">
    <property type="component" value="Unassembled WGS sequence"/>
</dbReference>
<dbReference type="PROSITE" id="PS51194">
    <property type="entry name" value="HELICASE_CTER"/>
    <property type="match status" value="1"/>
</dbReference>
<protein>
    <recommendedName>
        <fullName evidence="14">Helicase ATP-binding domain-containing protein</fullName>
    </recommendedName>
</protein>
<keyword evidence="7" id="KW-0238">DNA-binding</keyword>
<evidence type="ECO:0000256" key="7">
    <source>
        <dbReference type="ARBA" id="ARBA00023125"/>
    </source>
</evidence>
<accession>T1GK01</accession>
<dbReference type="InterPro" id="IPR044078">
    <property type="entry name" value="Mot1_ATP-bd"/>
</dbReference>
<keyword evidence="4" id="KW-0378">Hydrolase</keyword>
<dbReference type="Gene3D" id="1.25.10.10">
    <property type="entry name" value="Leucine-rich Repeat Variant"/>
    <property type="match status" value="2"/>
</dbReference>
<dbReference type="PANTHER" id="PTHR36498:SF1">
    <property type="entry name" value="TATA-BINDING PROTEIN-ASSOCIATED FACTOR 172"/>
    <property type="match status" value="1"/>
</dbReference>
<dbReference type="InterPro" id="IPR000330">
    <property type="entry name" value="SNF2_N"/>
</dbReference>
<evidence type="ECO:0000256" key="9">
    <source>
        <dbReference type="SAM" id="MobiDB-lite"/>
    </source>
</evidence>
<evidence type="ECO:0000313" key="12">
    <source>
        <dbReference type="EnsemblMetazoa" id="MESCA003811-PA"/>
    </source>
</evidence>
<dbReference type="EMBL" id="CAQQ02391017">
    <property type="status" value="NOT_ANNOTATED_CDS"/>
    <property type="molecule type" value="Genomic_DNA"/>
</dbReference>
<dbReference type="InterPro" id="IPR049730">
    <property type="entry name" value="SNF2/RAD54-like_C"/>
</dbReference>
<dbReference type="SMART" id="SM00487">
    <property type="entry name" value="DEXDc"/>
    <property type="match status" value="1"/>
</dbReference>
<dbReference type="PROSITE" id="PS51192">
    <property type="entry name" value="HELICASE_ATP_BIND_1"/>
    <property type="match status" value="1"/>
</dbReference>
<evidence type="ECO:0000256" key="8">
    <source>
        <dbReference type="ARBA" id="ARBA00023242"/>
    </source>
</evidence>
<feature type="domain" description="Helicase ATP-binding" evidence="10">
    <location>
        <begin position="141"/>
        <end position="309"/>
    </location>
</feature>
<evidence type="ECO:0008006" key="14">
    <source>
        <dbReference type="Google" id="ProtNLM"/>
    </source>
</evidence>
<dbReference type="EnsemblMetazoa" id="MESCA003811-RA">
    <property type="protein sequence ID" value="MESCA003811-PA"/>
    <property type="gene ID" value="MESCA003811"/>
</dbReference>
<feature type="domain" description="Helicase C-terminal" evidence="11">
    <location>
        <begin position="450"/>
        <end position="615"/>
    </location>
</feature>
<dbReference type="GO" id="GO:0003677">
    <property type="term" value="F:DNA binding"/>
    <property type="evidence" value="ECO:0007669"/>
    <property type="project" value="UniProtKB-KW"/>
</dbReference>
<dbReference type="GO" id="GO:0005524">
    <property type="term" value="F:ATP binding"/>
    <property type="evidence" value="ECO:0007669"/>
    <property type="project" value="UniProtKB-KW"/>
</dbReference>
<dbReference type="EMBL" id="CAQQ02391015">
    <property type="status" value="NOT_ANNOTATED_CDS"/>
    <property type="molecule type" value="Genomic_DNA"/>
</dbReference>
<dbReference type="GO" id="GO:0005634">
    <property type="term" value="C:nucleus"/>
    <property type="evidence" value="ECO:0007669"/>
    <property type="project" value="UniProtKB-SubCell"/>
</dbReference>
<name>T1GK01_MEGSC</name>
<dbReference type="SUPFAM" id="SSF52540">
    <property type="entry name" value="P-loop containing nucleoside triphosphate hydrolases"/>
    <property type="match status" value="2"/>
</dbReference>
<dbReference type="InterPro" id="IPR044972">
    <property type="entry name" value="Mot1"/>
</dbReference>
<dbReference type="InterPro" id="IPR014001">
    <property type="entry name" value="Helicase_ATP-bd"/>
</dbReference>
<dbReference type="InterPro" id="IPR011989">
    <property type="entry name" value="ARM-like"/>
</dbReference>
<evidence type="ECO:0000259" key="10">
    <source>
        <dbReference type="PROSITE" id="PS51192"/>
    </source>
</evidence>
<dbReference type="Gene3D" id="3.40.50.10810">
    <property type="entry name" value="Tandem AAA-ATPase domain"/>
    <property type="match status" value="1"/>
</dbReference>
<evidence type="ECO:0000256" key="3">
    <source>
        <dbReference type="ARBA" id="ARBA00022741"/>
    </source>
</evidence>
<keyword evidence="6" id="KW-0067">ATP-binding</keyword>
<comment type="subcellular location">
    <subcellularLocation>
        <location evidence="1">Nucleus</location>
    </subcellularLocation>
</comment>
<evidence type="ECO:0000313" key="13">
    <source>
        <dbReference type="Proteomes" id="UP000015102"/>
    </source>
</evidence>
<evidence type="ECO:0000256" key="5">
    <source>
        <dbReference type="ARBA" id="ARBA00022806"/>
    </source>
</evidence>